<dbReference type="SUPFAM" id="SSF55874">
    <property type="entry name" value="ATPase domain of HSP90 chaperone/DNA topoisomerase II/histidine kinase"/>
    <property type="match status" value="1"/>
</dbReference>
<evidence type="ECO:0000256" key="3">
    <source>
        <dbReference type="ARBA" id="ARBA00022553"/>
    </source>
</evidence>
<evidence type="ECO:0000256" key="4">
    <source>
        <dbReference type="SAM" id="Coils"/>
    </source>
</evidence>
<comment type="catalytic activity">
    <reaction evidence="1">
        <text>ATP + protein L-histidine = ADP + protein N-phospho-L-histidine.</text>
        <dbReference type="EC" id="2.7.13.3"/>
    </reaction>
</comment>
<evidence type="ECO:0000313" key="7">
    <source>
        <dbReference type="Proteomes" id="UP001172082"/>
    </source>
</evidence>
<reference evidence="6" key="1">
    <citation type="submission" date="2023-06" db="EMBL/GenBank/DDBJ databases">
        <title>Genomic of Parafulvivirga corallium.</title>
        <authorList>
            <person name="Wang G."/>
        </authorList>
    </citation>
    <scope>NUCLEOTIDE SEQUENCE</scope>
    <source>
        <strain evidence="6">BMA10</strain>
    </source>
</reference>
<dbReference type="PANTHER" id="PTHR43547:SF2">
    <property type="entry name" value="HYBRID SIGNAL TRANSDUCTION HISTIDINE KINASE C"/>
    <property type="match status" value="1"/>
</dbReference>
<dbReference type="Pfam" id="PF02518">
    <property type="entry name" value="HATPase_c"/>
    <property type="match status" value="1"/>
</dbReference>
<keyword evidence="6" id="KW-0418">Kinase</keyword>
<dbReference type="InterPro" id="IPR003594">
    <property type="entry name" value="HATPase_dom"/>
</dbReference>
<dbReference type="Gene3D" id="3.30.565.10">
    <property type="entry name" value="Histidine kinase-like ATPase, C-terminal domain"/>
    <property type="match status" value="1"/>
</dbReference>
<gene>
    <name evidence="6" type="ORF">QQ008_29975</name>
</gene>
<sequence>MRNKFLKYLSPEYQKDILHLLVALLVVSILGGTNHTASQQIIFATSVLVFFSIFHLEKKDKKLSKENSQDKSNRIKEKDAEIEELRKEIEALQQANTCKDELLKIMAHDLKSPVDHILGLVEIIRLEPDMEAEEREDTARKIVEAGGNIKLLIDNLLRWSLSNQGRLSPKVKKVDIPHLMDSVFSLYGHLAEKKNIQLINNIPSQVYIMADEDHMFTIMRNIVNNALKYTDEGGIVEVSSDKGKSHAHLKIKDNGVGISNEKLESLFDNTIKNSRLGTDGESGNGIGLAICDQLVKLNKGRIQVSSVLGEGSEFIVSIPIRGGVSAM</sequence>
<dbReference type="InterPro" id="IPR004358">
    <property type="entry name" value="Sig_transdc_His_kin-like_C"/>
</dbReference>
<dbReference type="PANTHER" id="PTHR43547">
    <property type="entry name" value="TWO-COMPONENT HISTIDINE KINASE"/>
    <property type="match status" value="1"/>
</dbReference>
<dbReference type="InterPro" id="IPR036097">
    <property type="entry name" value="HisK_dim/P_sf"/>
</dbReference>
<dbReference type="CDD" id="cd00075">
    <property type="entry name" value="HATPase"/>
    <property type="match status" value="1"/>
</dbReference>
<dbReference type="PROSITE" id="PS50109">
    <property type="entry name" value="HIS_KIN"/>
    <property type="match status" value="1"/>
</dbReference>
<organism evidence="6 7">
    <name type="scientific">Splendidivirga corallicola</name>
    <dbReference type="NCBI Taxonomy" id="3051826"/>
    <lineage>
        <taxon>Bacteria</taxon>
        <taxon>Pseudomonadati</taxon>
        <taxon>Bacteroidota</taxon>
        <taxon>Cytophagia</taxon>
        <taxon>Cytophagales</taxon>
        <taxon>Splendidivirgaceae</taxon>
        <taxon>Splendidivirga</taxon>
    </lineage>
</organism>
<evidence type="ECO:0000313" key="6">
    <source>
        <dbReference type="EMBL" id="MDN5205650.1"/>
    </source>
</evidence>
<dbReference type="SMART" id="SM00388">
    <property type="entry name" value="HisKA"/>
    <property type="match status" value="1"/>
</dbReference>
<dbReference type="EC" id="2.7.13.3" evidence="2"/>
<dbReference type="Proteomes" id="UP001172082">
    <property type="component" value="Unassembled WGS sequence"/>
</dbReference>
<dbReference type="InterPro" id="IPR005467">
    <property type="entry name" value="His_kinase_dom"/>
</dbReference>
<dbReference type="EMBL" id="JAUJEA010000023">
    <property type="protein sequence ID" value="MDN5205650.1"/>
    <property type="molecule type" value="Genomic_DNA"/>
</dbReference>
<dbReference type="SUPFAM" id="SSF47384">
    <property type="entry name" value="Homodimeric domain of signal transducing histidine kinase"/>
    <property type="match status" value="1"/>
</dbReference>
<name>A0ABT8L214_9BACT</name>
<accession>A0ABT8L214</accession>
<dbReference type="InterPro" id="IPR003661">
    <property type="entry name" value="HisK_dim/P_dom"/>
</dbReference>
<feature type="domain" description="Histidine kinase" evidence="5">
    <location>
        <begin position="105"/>
        <end position="322"/>
    </location>
</feature>
<evidence type="ECO:0000256" key="2">
    <source>
        <dbReference type="ARBA" id="ARBA00012438"/>
    </source>
</evidence>
<protein>
    <recommendedName>
        <fullName evidence="2">histidine kinase</fullName>
        <ecNumber evidence="2">2.7.13.3</ecNumber>
    </recommendedName>
</protein>
<dbReference type="PRINTS" id="PR00344">
    <property type="entry name" value="BCTRLSENSOR"/>
</dbReference>
<feature type="coiled-coil region" evidence="4">
    <location>
        <begin position="68"/>
        <end position="102"/>
    </location>
</feature>
<dbReference type="Gene3D" id="1.10.287.130">
    <property type="match status" value="1"/>
</dbReference>
<keyword evidence="4" id="KW-0175">Coiled coil</keyword>
<evidence type="ECO:0000259" key="5">
    <source>
        <dbReference type="PROSITE" id="PS50109"/>
    </source>
</evidence>
<keyword evidence="7" id="KW-1185">Reference proteome</keyword>
<dbReference type="Pfam" id="PF00512">
    <property type="entry name" value="HisKA"/>
    <property type="match status" value="1"/>
</dbReference>
<dbReference type="RefSeq" id="WP_346755670.1">
    <property type="nucleotide sequence ID" value="NZ_JAUJEA010000023.1"/>
</dbReference>
<dbReference type="CDD" id="cd00082">
    <property type="entry name" value="HisKA"/>
    <property type="match status" value="1"/>
</dbReference>
<dbReference type="InterPro" id="IPR036890">
    <property type="entry name" value="HATPase_C_sf"/>
</dbReference>
<proteinExistence type="predicted"/>
<dbReference type="GO" id="GO:0016301">
    <property type="term" value="F:kinase activity"/>
    <property type="evidence" value="ECO:0007669"/>
    <property type="project" value="UniProtKB-KW"/>
</dbReference>
<keyword evidence="3" id="KW-0597">Phosphoprotein</keyword>
<dbReference type="SMART" id="SM00387">
    <property type="entry name" value="HATPase_c"/>
    <property type="match status" value="1"/>
</dbReference>
<evidence type="ECO:0000256" key="1">
    <source>
        <dbReference type="ARBA" id="ARBA00000085"/>
    </source>
</evidence>
<comment type="caution">
    <text evidence="6">The sequence shown here is derived from an EMBL/GenBank/DDBJ whole genome shotgun (WGS) entry which is preliminary data.</text>
</comment>
<keyword evidence="6" id="KW-0808">Transferase</keyword>